<dbReference type="RefSeq" id="WP_182511720.1">
    <property type="nucleotide sequence ID" value="NZ_JACGXG010000002.1"/>
</dbReference>
<keyword evidence="2" id="KW-1185">Reference proteome</keyword>
<proteinExistence type="predicted"/>
<evidence type="ECO:0000313" key="2">
    <source>
        <dbReference type="Proteomes" id="UP000578622"/>
    </source>
</evidence>
<gene>
    <name evidence="1" type="ORF">FHW20_002174</name>
</gene>
<protein>
    <submittedName>
        <fullName evidence="1">Uncharacterized protein</fullName>
    </submittedName>
</protein>
<sequence>MQIVQARGREIPVTTRSKRYTPERARAEALFHKPAAVAKPRILEDAPKVAATRLVAVEETEHDKVFRLVREGKFEDAARLAARLINVGQVTGFFIYGKSPEFTKASEWHQRLVRDGDARANVHIISPERAQILLMHNIGNRRVNAANLAAIMRDIATHRFDLNGESIVVCQDGTVNDGQHRTFGVLLTGQPIESVVSYGVTKESMRTVNIGRKRTGVDRLNIASIPNAVHMSAISNLAFEMYNGRSATPAEAQDYYFENQEHIVLANSLIGNPQKGLGSAAPGVAALHLLSLGANEDDIRHFFTAFRTGEMLKRRNPIYTLREALREKTVKWTRQQWTRGIVHHFLIWRAGRSLAVATSPASLPEVI</sequence>
<name>A0ABR6API4_9HYPH</name>
<accession>A0ABR6API4</accession>
<comment type="caution">
    <text evidence="1">The sequence shown here is derived from an EMBL/GenBank/DDBJ whole genome shotgun (WGS) entry which is preliminary data.</text>
</comment>
<organism evidence="1 2">
    <name type="scientific">Brucella intermedia</name>
    <dbReference type="NCBI Taxonomy" id="94625"/>
    <lineage>
        <taxon>Bacteria</taxon>
        <taxon>Pseudomonadati</taxon>
        <taxon>Pseudomonadota</taxon>
        <taxon>Alphaproteobacteria</taxon>
        <taxon>Hyphomicrobiales</taxon>
        <taxon>Brucellaceae</taxon>
        <taxon>Brucella/Ochrobactrum group</taxon>
        <taxon>Brucella</taxon>
    </lineage>
</organism>
<dbReference type="EMBL" id="JACGXG010000002">
    <property type="protein sequence ID" value="MBA8851239.1"/>
    <property type="molecule type" value="Genomic_DNA"/>
</dbReference>
<evidence type="ECO:0000313" key="1">
    <source>
        <dbReference type="EMBL" id="MBA8851239.1"/>
    </source>
</evidence>
<dbReference type="Proteomes" id="UP000578622">
    <property type="component" value="Unassembled WGS sequence"/>
</dbReference>
<reference evidence="1 2" key="1">
    <citation type="submission" date="2020-07" db="EMBL/GenBank/DDBJ databases">
        <title>Genomic Encyclopedia of Type Strains, Phase IV (KMG-V): Genome sequencing to study the core and pangenomes of soil and plant-associated prokaryotes.</title>
        <authorList>
            <person name="Whitman W."/>
        </authorList>
    </citation>
    <scope>NUCLEOTIDE SEQUENCE [LARGE SCALE GENOMIC DNA]</scope>
    <source>
        <strain evidence="1 2">RH4WT92</strain>
    </source>
</reference>